<dbReference type="Proteomes" id="UP000007879">
    <property type="component" value="Unassembled WGS sequence"/>
</dbReference>
<dbReference type="Pfam" id="PF03666">
    <property type="entry name" value="NPR3"/>
    <property type="match status" value="1"/>
</dbReference>
<comment type="similarity">
    <text evidence="1 2">Belongs to the NPR3 family.</text>
</comment>
<dbReference type="AlphaFoldDB" id="A0A1X7VPA3"/>
<dbReference type="InterPro" id="IPR056603">
    <property type="entry name" value="HTH_NPRL3"/>
</dbReference>
<accession>A0A1X7VPA3</accession>
<keyword evidence="5" id="KW-1185">Reference proteome</keyword>
<dbReference type="KEGG" id="aqu:100638073"/>
<evidence type="ECO:0000313" key="5">
    <source>
        <dbReference type="Proteomes" id="UP000007879"/>
    </source>
</evidence>
<dbReference type="PANTHER" id="PTHR13153">
    <property type="entry name" value="CGTHBA PROTEIN -14 GENE PROTEIN"/>
    <property type="match status" value="1"/>
</dbReference>
<reference evidence="4" key="2">
    <citation type="submission" date="2017-05" db="UniProtKB">
        <authorList>
            <consortium name="EnsemblMetazoa"/>
        </authorList>
    </citation>
    <scope>IDENTIFICATION</scope>
</reference>
<proteinExistence type="inferred from homology"/>
<dbReference type="OrthoDB" id="18648at2759"/>
<dbReference type="InterPro" id="IPR005365">
    <property type="entry name" value="Npr3"/>
</dbReference>
<dbReference type="Pfam" id="PF24064">
    <property type="entry name" value="HTH_NPRL3"/>
    <property type="match status" value="1"/>
</dbReference>
<dbReference type="PANTHER" id="PTHR13153:SF5">
    <property type="entry name" value="GATOR COMPLEX PROTEIN NPRL3"/>
    <property type="match status" value="1"/>
</dbReference>
<dbReference type="EnsemblMetazoa" id="XM_003383224.3">
    <property type="protein sequence ID" value="XP_003383272.2"/>
    <property type="gene ID" value="LOC100638073"/>
</dbReference>
<name>A0A1X7VPA3_AMPQE</name>
<dbReference type="eggNOG" id="KOG3830">
    <property type="taxonomic scope" value="Eukaryota"/>
</dbReference>
<dbReference type="STRING" id="400682.A0A1X7VPA3"/>
<sequence length="487" mass="54473">MAVKPQAVALVSSGSRGNKLLFYDSGIAKPHSLESELLNKLPQRTLAEILASCAVMQDRKFELRVDEWKFVGHPFLLQTSSWSISFNIAFVLQSTCSPEAVGSYNSLSRALGAALIHEEHRTEFFKNQYALLMQISDQVDTIDELSQKAVVSSYLAKTLHEALCGLQNGDPHVHVIMNDWSEISCLIHSEAPPTVPQSLTSSNTIAPKSIVRSYSAVILLTSFEDLTKRLPPSCNPSFHRFLTTISPLKNLIQVSLDADIPLQQAVKFACHLVHWGQAMTVYPLSETNVYINSPQADTKRDSQLASLFAKEFSSVAVDDSESLSEGADDSLSQFLFHFSAPVTLSEMRGLYTDEKLIPIVTWLLKHGQILQLHTYIFLIPPQDTKDRGMFDDDEEEEGENEPVHLSPETMANLLKHLSKEEVEWVSSTDAARDKDDLALFTKLSCYWHGNHHLEEILMLENMARSELLALIDKFSEILTTASIPERT</sequence>
<keyword evidence="2" id="KW-0458">Lysosome</keyword>
<dbReference type="EnsemblMetazoa" id="Aqu2.1.41907_001">
    <property type="protein sequence ID" value="Aqu2.1.41907_001"/>
    <property type="gene ID" value="Aqu2.1.41907"/>
</dbReference>
<dbReference type="InParanoid" id="A0A1X7VPA3"/>
<dbReference type="GO" id="GO:0010508">
    <property type="term" value="P:positive regulation of autophagy"/>
    <property type="evidence" value="ECO:0007669"/>
    <property type="project" value="TreeGrafter"/>
</dbReference>
<dbReference type="GO" id="GO:1904262">
    <property type="term" value="P:negative regulation of TORC1 signaling"/>
    <property type="evidence" value="ECO:0007669"/>
    <property type="project" value="TreeGrafter"/>
</dbReference>
<organism evidence="4">
    <name type="scientific">Amphimedon queenslandica</name>
    <name type="common">Sponge</name>
    <dbReference type="NCBI Taxonomy" id="400682"/>
    <lineage>
        <taxon>Eukaryota</taxon>
        <taxon>Metazoa</taxon>
        <taxon>Porifera</taxon>
        <taxon>Demospongiae</taxon>
        <taxon>Heteroscleromorpha</taxon>
        <taxon>Haplosclerida</taxon>
        <taxon>Niphatidae</taxon>
        <taxon>Amphimedon</taxon>
    </lineage>
</organism>
<comment type="function">
    <text evidence="2">As a component of the GATOR1 complex functions as an inhibitor of the amino acid-sensing branch of the TORC1 pathway.</text>
</comment>
<evidence type="ECO:0000256" key="1">
    <source>
        <dbReference type="ARBA" id="ARBA00010546"/>
    </source>
</evidence>
<evidence type="ECO:0000313" key="4">
    <source>
        <dbReference type="EnsemblMetazoa" id="Aqu2.1.41907_001"/>
    </source>
</evidence>
<comment type="subcellular location">
    <subcellularLocation>
        <location evidence="2">Lysosome</location>
    </subcellularLocation>
</comment>
<dbReference type="GO" id="GO:0005764">
    <property type="term" value="C:lysosome"/>
    <property type="evidence" value="ECO:0007669"/>
    <property type="project" value="UniProtKB-SubCell"/>
</dbReference>
<evidence type="ECO:0000259" key="3">
    <source>
        <dbReference type="Pfam" id="PF24064"/>
    </source>
</evidence>
<gene>
    <name evidence="4" type="primary">100638073</name>
</gene>
<keyword evidence="2" id="KW-0732">Signal</keyword>
<evidence type="ECO:0000256" key="2">
    <source>
        <dbReference type="RuleBase" id="RU368069"/>
    </source>
</evidence>
<feature type="domain" description="GATOR1 complex protein NPRL3 C-terminal HTH" evidence="3">
    <location>
        <begin position="419"/>
        <end position="478"/>
    </location>
</feature>
<reference evidence="5" key="1">
    <citation type="journal article" date="2010" name="Nature">
        <title>The Amphimedon queenslandica genome and the evolution of animal complexity.</title>
        <authorList>
            <person name="Srivastava M."/>
            <person name="Simakov O."/>
            <person name="Chapman J."/>
            <person name="Fahey B."/>
            <person name="Gauthier M.E."/>
            <person name="Mitros T."/>
            <person name="Richards G.S."/>
            <person name="Conaco C."/>
            <person name="Dacre M."/>
            <person name="Hellsten U."/>
            <person name="Larroux C."/>
            <person name="Putnam N.H."/>
            <person name="Stanke M."/>
            <person name="Adamska M."/>
            <person name="Darling A."/>
            <person name="Degnan S.M."/>
            <person name="Oakley T.H."/>
            <person name="Plachetzki D.C."/>
            <person name="Zhai Y."/>
            <person name="Adamski M."/>
            <person name="Calcino A."/>
            <person name="Cummins S.F."/>
            <person name="Goodstein D.M."/>
            <person name="Harris C."/>
            <person name="Jackson D.J."/>
            <person name="Leys S.P."/>
            <person name="Shu S."/>
            <person name="Woodcroft B.J."/>
            <person name="Vervoort M."/>
            <person name="Kosik K.S."/>
            <person name="Manning G."/>
            <person name="Degnan B.M."/>
            <person name="Rokhsar D.S."/>
        </authorList>
    </citation>
    <scope>NUCLEOTIDE SEQUENCE [LARGE SCALE GENOMIC DNA]</scope>
</reference>
<dbReference type="GO" id="GO:0034198">
    <property type="term" value="P:cellular response to amino acid starvation"/>
    <property type="evidence" value="ECO:0007669"/>
    <property type="project" value="UniProtKB-UniRule"/>
</dbReference>
<protein>
    <recommendedName>
        <fullName evidence="2">GATOR complex protein NPRL3</fullName>
    </recommendedName>
    <alternativeName>
        <fullName evidence="2">Nitrogen permease regulator 3-like protein</fullName>
    </alternativeName>
</protein>
<dbReference type="GO" id="GO:1990130">
    <property type="term" value="C:GATOR1 complex"/>
    <property type="evidence" value="ECO:0007669"/>
    <property type="project" value="UniProtKB-UniRule"/>
</dbReference>
<dbReference type="GO" id="GO:0038202">
    <property type="term" value="P:TORC1 signaling"/>
    <property type="evidence" value="ECO:0007669"/>
    <property type="project" value="TreeGrafter"/>
</dbReference>